<dbReference type="Gene3D" id="3.40.50.11970">
    <property type="match status" value="1"/>
</dbReference>
<evidence type="ECO:0000313" key="2">
    <source>
        <dbReference type="Proteomes" id="UP000286402"/>
    </source>
</evidence>
<evidence type="ECO:0000313" key="1">
    <source>
        <dbReference type="EMBL" id="RKF40888.1"/>
    </source>
</evidence>
<dbReference type="EMBL" id="MCAQ01000002">
    <property type="protein sequence ID" value="RKF40888.1"/>
    <property type="molecule type" value="Genomic_DNA"/>
</dbReference>
<dbReference type="PANTHER" id="PTHR37835:SF1">
    <property type="entry name" value="ALPHA-CLOSTRIPAIN"/>
    <property type="match status" value="1"/>
</dbReference>
<proteinExistence type="predicted"/>
<dbReference type="InterPro" id="IPR005077">
    <property type="entry name" value="Peptidase_C11"/>
</dbReference>
<dbReference type="Proteomes" id="UP000286402">
    <property type="component" value="Unassembled WGS sequence"/>
</dbReference>
<organism evidence="1 2">
    <name type="scientific">Sphingobacterium siyangense</name>
    <dbReference type="NCBI Taxonomy" id="459529"/>
    <lineage>
        <taxon>Bacteria</taxon>
        <taxon>Pseudomonadati</taxon>
        <taxon>Bacteroidota</taxon>
        <taxon>Sphingobacteriia</taxon>
        <taxon>Sphingobacteriales</taxon>
        <taxon>Sphingobacteriaceae</taxon>
        <taxon>Sphingobacterium</taxon>
    </lineage>
</organism>
<keyword evidence="2" id="KW-1185">Reference proteome</keyword>
<accession>A0A420G6X1</accession>
<evidence type="ECO:0008006" key="3">
    <source>
        <dbReference type="Google" id="ProtNLM"/>
    </source>
</evidence>
<sequence length="376" mass="42193">MNSRVFRLFGVFYLLFVVLLTSCNDKENAINERDGRVLLVYIGANNNLVSDAYNSINAMEEGMVGLDADVYVYATLAGTTPKIYKIVADQSPEIKSTVIKSYGDQDSANPVVMKQILQTMKGYVGNRPSGLVLWSHATNWLPNVGVKLMSFNEDRGNKTELRDLQAIIPSGLDFLLFDACSMASVEVLYELRDKAKYTIASPAEVLSTSMPYHLVLKHLVDPDLERGLISTATTYFNFYNQLTGLYRSATISVVNNAYWPDLANNLHVALTRSPLTVIYRDNLQRLDFDEKSLSAGFDFLDFVHQNMLPTETTAIEATVSKLVIYKANTATFLGKPILRFSGLSCYVPNDLNKWIHPYYNSLQWAKDSGFNSFVKE</sequence>
<dbReference type="RefSeq" id="WP_120332986.1">
    <property type="nucleotide sequence ID" value="NZ_MCAQ01000002.1"/>
</dbReference>
<gene>
    <name evidence="1" type="ORF">BCY89_20815</name>
</gene>
<dbReference type="AlphaFoldDB" id="A0A420G6X1"/>
<comment type="caution">
    <text evidence="1">The sequence shown here is derived from an EMBL/GenBank/DDBJ whole genome shotgun (WGS) entry which is preliminary data.</text>
</comment>
<dbReference type="PANTHER" id="PTHR37835">
    <property type="entry name" value="ALPHA-CLOSTRIPAIN"/>
    <property type="match status" value="1"/>
</dbReference>
<protein>
    <recommendedName>
        <fullName evidence="3">Cysteine peptidase C11 family protein</fullName>
    </recommendedName>
</protein>
<reference evidence="1 2" key="1">
    <citation type="submission" date="2016-07" db="EMBL/GenBank/DDBJ databases">
        <title>Genome analysis of Sphingobacterium siyangense T12B17.</title>
        <authorList>
            <person name="Xu D."/>
            <person name="Su Y."/>
            <person name="Zheng S."/>
        </authorList>
    </citation>
    <scope>NUCLEOTIDE SEQUENCE [LARGE SCALE GENOMIC DNA]</scope>
    <source>
        <strain evidence="1 2">T12B17</strain>
    </source>
</reference>
<name>A0A420G6X1_9SPHI</name>
<dbReference type="PROSITE" id="PS51257">
    <property type="entry name" value="PROKAR_LIPOPROTEIN"/>
    <property type="match status" value="1"/>
</dbReference>
<dbReference type="Pfam" id="PF03415">
    <property type="entry name" value="Peptidase_C11"/>
    <property type="match status" value="1"/>
</dbReference>